<evidence type="ECO:0000256" key="3">
    <source>
        <dbReference type="SAM" id="SignalP"/>
    </source>
</evidence>
<keyword evidence="2" id="KW-1133">Transmembrane helix</keyword>
<keyword evidence="3" id="KW-0732">Signal</keyword>
<evidence type="ECO:0008006" key="5">
    <source>
        <dbReference type="Google" id="ProtNLM"/>
    </source>
</evidence>
<accession>A0A7S1ZEU0</accession>
<keyword evidence="2" id="KW-0472">Membrane</keyword>
<sequence length="159" mass="16189">MLSRSPTSALALCLIAIATSVNGYAFVPGKSTIGSSQAAVTGRTVQRKSSTSLSMVDQNVIQGAAIAVGGLVAGIGLVAFAEGMGERSKERGGGVSEGMATKLAGSLMEDVEVSSVSDLGSLTSQLEAALKESGGADGEVFEMSEEEKQRIKEEADDGW</sequence>
<gene>
    <name evidence="4" type="ORF">OSIN01602_LOCUS8581</name>
</gene>
<protein>
    <recommendedName>
        <fullName evidence="5">PS II complex 12 kDa extrinsic protein</fullName>
    </recommendedName>
</protein>
<dbReference type="EMBL" id="HBGO01015199">
    <property type="protein sequence ID" value="CAD9336301.1"/>
    <property type="molecule type" value="Transcribed_RNA"/>
</dbReference>
<evidence type="ECO:0000313" key="4">
    <source>
        <dbReference type="EMBL" id="CAD9336301.1"/>
    </source>
</evidence>
<feature type="region of interest" description="Disordered" evidence="1">
    <location>
        <begin position="133"/>
        <end position="159"/>
    </location>
</feature>
<feature type="chain" id="PRO_5031376663" description="PS II complex 12 kDa extrinsic protein" evidence="3">
    <location>
        <begin position="24"/>
        <end position="159"/>
    </location>
</feature>
<feature type="signal peptide" evidence="3">
    <location>
        <begin position="1"/>
        <end position="23"/>
    </location>
</feature>
<feature type="transmembrane region" description="Helical" evidence="2">
    <location>
        <begin position="60"/>
        <end position="81"/>
    </location>
</feature>
<organism evidence="4">
    <name type="scientific">Trieres chinensis</name>
    <name type="common">Marine centric diatom</name>
    <name type="synonym">Odontella sinensis</name>
    <dbReference type="NCBI Taxonomy" id="1514140"/>
    <lineage>
        <taxon>Eukaryota</taxon>
        <taxon>Sar</taxon>
        <taxon>Stramenopiles</taxon>
        <taxon>Ochrophyta</taxon>
        <taxon>Bacillariophyta</taxon>
        <taxon>Mediophyceae</taxon>
        <taxon>Biddulphiophycidae</taxon>
        <taxon>Eupodiscales</taxon>
        <taxon>Parodontellaceae</taxon>
        <taxon>Trieres</taxon>
    </lineage>
</organism>
<proteinExistence type="predicted"/>
<evidence type="ECO:0000256" key="2">
    <source>
        <dbReference type="SAM" id="Phobius"/>
    </source>
</evidence>
<evidence type="ECO:0000256" key="1">
    <source>
        <dbReference type="SAM" id="MobiDB-lite"/>
    </source>
</evidence>
<dbReference type="AlphaFoldDB" id="A0A7S1ZEU0"/>
<reference evidence="4" key="1">
    <citation type="submission" date="2021-01" db="EMBL/GenBank/DDBJ databases">
        <authorList>
            <person name="Corre E."/>
            <person name="Pelletier E."/>
            <person name="Niang G."/>
            <person name="Scheremetjew M."/>
            <person name="Finn R."/>
            <person name="Kale V."/>
            <person name="Holt S."/>
            <person name="Cochrane G."/>
            <person name="Meng A."/>
            <person name="Brown T."/>
            <person name="Cohen L."/>
        </authorList>
    </citation>
    <scope>NUCLEOTIDE SEQUENCE</scope>
    <source>
        <strain evidence="4">Grunow 1884</strain>
    </source>
</reference>
<keyword evidence="2" id="KW-0812">Transmembrane</keyword>
<name>A0A7S1ZEU0_TRICV</name>